<feature type="transmembrane region" description="Helical" evidence="1">
    <location>
        <begin position="192"/>
        <end position="212"/>
    </location>
</feature>
<accession>A0ABS7PG93</accession>
<name>A0ABS7PG93_9SPHN</name>
<dbReference type="PANTHER" id="PTHR37810:SF5">
    <property type="entry name" value="IMMUNITY PROTEIN SDPI"/>
    <property type="match status" value="1"/>
</dbReference>
<dbReference type="EMBL" id="JAHWXP010000002">
    <property type="protein sequence ID" value="MBY8337210.1"/>
    <property type="molecule type" value="Genomic_DNA"/>
</dbReference>
<keyword evidence="3" id="KW-1185">Reference proteome</keyword>
<gene>
    <name evidence="2" type="ORF">KYN89_09120</name>
</gene>
<sequence>MKVRSLLLVNLLLVALMAGFAFWVAGIAPVGMELPTHWNAAGEVDQTMSPLPALLMPAGVSLFVALVFAVTPMLEPLQDKLDKSAPLLRAVWIGIMALFVALQGIIAAPVFGYSPGAGAIMLLVGLLFVVIGNTLPKSRPGFFVGIRTPWTITDEDNWVATHRLGGKLFMLAGGALVIAALLDVSAGLRLAVMLGGTLLAALVPVIYSWWFWRTHSHTGKEA</sequence>
<dbReference type="PANTHER" id="PTHR37810">
    <property type="entry name" value="IMMUNITY PROTEIN SDPI"/>
    <property type="match status" value="1"/>
</dbReference>
<proteinExistence type="predicted"/>
<evidence type="ECO:0000256" key="1">
    <source>
        <dbReference type="SAM" id="Phobius"/>
    </source>
</evidence>
<dbReference type="Proteomes" id="UP000759298">
    <property type="component" value="Unassembled WGS sequence"/>
</dbReference>
<keyword evidence="1" id="KW-1133">Transmembrane helix</keyword>
<organism evidence="2 3">
    <name type="scientific">Alteriqipengyuania abyssalis</name>
    <dbReference type="NCBI Taxonomy" id="2860200"/>
    <lineage>
        <taxon>Bacteria</taxon>
        <taxon>Pseudomonadati</taxon>
        <taxon>Pseudomonadota</taxon>
        <taxon>Alphaproteobacteria</taxon>
        <taxon>Sphingomonadales</taxon>
        <taxon>Erythrobacteraceae</taxon>
        <taxon>Alteriqipengyuania</taxon>
    </lineage>
</organism>
<dbReference type="InterPro" id="IPR025962">
    <property type="entry name" value="SdpI/YhfL"/>
</dbReference>
<feature type="transmembrane region" description="Helical" evidence="1">
    <location>
        <begin position="117"/>
        <end position="135"/>
    </location>
</feature>
<dbReference type="PIRSF" id="PIRSF038959">
    <property type="entry name" value="SdpI"/>
    <property type="match status" value="1"/>
</dbReference>
<evidence type="ECO:0000313" key="3">
    <source>
        <dbReference type="Proteomes" id="UP000759298"/>
    </source>
</evidence>
<feature type="transmembrane region" description="Helical" evidence="1">
    <location>
        <begin position="168"/>
        <end position="186"/>
    </location>
</feature>
<reference evidence="2 3" key="1">
    <citation type="submission" date="2021-07" db="EMBL/GenBank/DDBJ databases">
        <title>Alteriqipengyuania abyssalis NZ-12B nov, sp.nov isolated from deep sea sponge in pacific ocean.</title>
        <authorList>
            <person name="Tareen S."/>
            <person name="Wink J."/>
        </authorList>
    </citation>
    <scope>NUCLEOTIDE SEQUENCE [LARGE SCALE GENOMIC DNA]</scope>
    <source>
        <strain evidence="2 3">NZ-12B</strain>
    </source>
</reference>
<comment type="caution">
    <text evidence="2">The sequence shown here is derived from an EMBL/GenBank/DDBJ whole genome shotgun (WGS) entry which is preliminary data.</text>
</comment>
<evidence type="ECO:0000313" key="2">
    <source>
        <dbReference type="EMBL" id="MBY8337210.1"/>
    </source>
</evidence>
<feature type="transmembrane region" description="Helical" evidence="1">
    <location>
        <begin position="7"/>
        <end position="31"/>
    </location>
</feature>
<dbReference type="Pfam" id="PF13630">
    <property type="entry name" value="SdpI"/>
    <property type="match status" value="1"/>
</dbReference>
<feature type="transmembrane region" description="Helical" evidence="1">
    <location>
        <begin position="86"/>
        <end position="111"/>
    </location>
</feature>
<dbReference type="RefSeq" id="WP_222824754.1">
    <property type="nucleotide sequence ID" value="NZ_JAHWXP010000002.1"/>
</dbReference>
<feature type="transmembrane region" description="Helical" evidence="1">
    <location>
        <begin position="51"/>
        <end position="74"/>
    </location>
</feature>
<dbReference type="InterPro" id="IPR026272">
    <property type="entry name" value="SdpI"/>
</dbReference>
<keyword evidence="1" id="KW-0812">Transmembrane</keyword>
<protein>
    <submittedName>
        <fullName evidence="2">SdpI family protein</fullName>
    </submittedName>
</protein>
<keyword evidence="1" id="KW-0472">Membrane</keyword>